<keyword evidence="13" id="KW-1185">Reference proteome</keyword>
<keyword evidence="4" id="KW-0808">Transferase</keyword>
<dbReference type="AlphaFoldDB" id="A0AAV5V2H9"/>
<dbReference type="EC" id="2.4.1.-" evidence="10"/>
<reference evidence="12" key="1">
    <citation type="submission" date="2023-10" db="EMBL/GenBank/DDBJ databases">
        <title>Genome assembly of Pristionchus species.</title>
        <authorList>
            <person name="Yoshida K."/>
            <person name="Sommer R.J."/>
        </authorList>
    </citation>
    <scope>NUCLEOTIDE SEQUENCE</scope>
    <source>
        <strain evidence="12">RS5133</strain>
    </source>
</reference>
<dbReference type="InterPro" id="IPR002659">
    <property type="entry name" value="Glyco_trans_31"/>
</dbReference>
<keyword evidence="3 10" id="KW-0328">Glycosyltransferase</keyword>
<evidence type="ECO:0000256" key="1">
    <source>
        <dbReference type="ARBA" id="ARBA00004323"/>
    </source>
</evidence>
<evidence type="ECO:0000256" key="11">
    <source>
        <dbReference type="SAM" id="SignalP"/>
    </source>
</evidence>
<feature type="chain" id="PRO_5043899169" description="Hexosyltransferase" evidence="11">
    <location>
        <begin position="18"/>
        <end position="326"/>
    </location>
</feature>
<dbReference type="PANTHER" id="PTHR11214">
    <property type="entry name" value="BETA-1,3-N-ACETYLGLUCOSAMINYLTRANSFERASE"/>
    <property type="match status" value="1"/>
</dbReference>
<evidence type="ECO:0000256" key="9">
    <source>
        <dbReference type="ARBA" id="ARBA00023136"/>
    </source>
</evidence>
<sequence>VAAVVLLLLWMSGMTDHLFTTSYAEFSWPPHINLQAKVEELIRSGPPVVDTPNVWSRRVGIIPSCGTGAYKDADPTRRLLVIVKTAVGNFEFRNAIRSTWGAGQSEDDWGIRFVFALADSQDQSIINRVMQESDENNDILLSSDFVDDYYNNGKKFGLSLWLATVSPLAADCPSAFTLLIDDDHMLHRENVIRLLSARRSDGPLYEGFREDSSPFRFRLHKHRVSLDDYPFDAYPPFINAGAVLLSAHTAQRFYYGSLFLKLYPFDDVYAGILAKQLSIQPVNNDAFPYWSSARDNIDWTTTIAAHGFTASDIAEKFPPTRKPRFV</sequence>
<feature type="signal peptide" evidence="11">
    <location>
        <begin position="1"/>
        <end position="17"/>
    </location>
</feature>
<dbReference type="GO" id="GO:0000139">
    <property type="term" value="C:Golgi membrane"/>
    <property type="evidence" value="ECO:0007669"/>
    <property type="project" value="UniProtKB-SubCell"/>
</dbReference>
<keyword evidence="5" id="KW-0812">Transmembrane</keyword>
<gene>
    <name evidence="12" type="ORF">PFISCL1PPCAC_3282</name>
</gene>
<name>A0AAV5V2H9_9BILA</name>
<keyword evidence="11" id="KW-0732">Signal</keyword>
<evidence type="ECO:0000256" key="7">
    <source>
        <dbReference type="ARBA" id="ARBA00022989"/>
    </source>
</evidence>
<keyword evidence="7" id="KW-1133">Transmembrane helix</keyword>
<dbReference type="PANTHER" id="PTHR11214:SF349">
    <property type="entry name" value="BETA-1,3-GALACTOSYLTRANSFERASE BRN"/>
    <property type="match status" value="1"/>
</dbReference>
<dbReference type="GO" id="GO:0008194">
    <property type="term" value="F:UDP-glycosyltransferase activity"/>
    <property type="evidence" value="ECO:0007669"/>
    <property type="project" value="TreeGrafter"/>
</dbReference>
<dbReference type="Proteomes" id="UP001432322">
    <property type="component" value="Unassembled WGS sequence"/>
</dbReference>
<organism evidence="12 13">
    <name type="scientific">Pristionchus fissidentatus</name>
    <dbReference type="NCBI Taxonomy" id="1538716"/>
    <lineage>
        <taxon>Eukaryota</taxon>
        <taxon>Metazoa</taxon>
        <taxon>Ecdysozoa</taxon>
        <taxon>Nematoda</taxon>
        <taxon>Chromadorea</taxon>
        <taxon>Rhabditida</taxon>
        <taxon>Rhabditina</taxon>
        <taxon>Diplogasteromorpha</taxon>
        <taxon>Diplogasteroidea</taxon>
        <taxon>Neodiplogasteridae</taxon>
        <taxon>Pristionchus</taxon>
    </lineage>
</organism>
<keyword evidence="9" id="KW-0472">Membrane</keyword>
<dbReference type="Gene3D" id="3.90.550.50">
    <property type="match status" value="1"/>
</dbReference>
<comment type="similarity">
    <text evidence="2 10">Belongs to the glycosyltransferase 31 family.</text>
</comment>
<feature type="non-terminal residue" evidence="12">
    <location>
        <position position="1"/>
    </location>
</feature>
<comment type="caution">
    <text evidence="12">The sequence shown here is derived from an EMBL/GenBank/DDBJ whole genome shotgun (WGS) entry which is preliminary data.</text>
</comment>
<accession>A0AAV5V2H9</accession>
<evidence type="ECO:0000256" key="3">
    <source>
        <dbReference type="ARBA" id="ARBA00022676"/>
    </source>
</evidence>
<keyword evidence="6" id="KW-0735">Signal-anchor</keyword>
<evidence type="ECO:0000256" key="2">
    <source>
        <dbReference type="ARBA" id="ARBA00008661"/>
    </source>
</evidence>
<comment type="subcellular location">
    <subcellularLocation>
        <location evidence="1 10">Golgi apparatus membrane</location>
        <topology evidence="1 10">Single-pass type II membrane protein</topology>
    </subcellularLocation>
</comment>
<dbReference type="EMBL" id="BTSY01000001">
    <property type="protein sequence ID" value="GMT11985.1"/>
    <property type="molecule type" value="Genomic_DNA"/>
</dbReference>
<evidence type="ECO:0000256" key="10">
    <source>
        <dbReference type="RuleBase" id="RU363063"/>
    </source>
</evidence>
<dbReference type="GO" id="GO:0006493">
    <property type="term" value="P:protein O-linked glycosylation"/>
    <property type="evidence" value="ECO:0007669"/>
    <property type="project" value="TreeGrafter"/>
</dbReference>
<evidence type="ECO:0000313" key="13">
    <source>
        <dbReference type="Proteomes" id="UP001432322"/>
    </source>
</evidence>
<evidence type="ECO:0000256" key="5">
    <source>
        <dbReference type="ARBA" id="ARBA00022692"/>
    </source>
</evidence>
<keyword evidence="8 10" id="KW-0333">Golgi apparatus</keyword>
<evidence type="ECO:0000256" key="8">
    <source>
        <dbReference type="ARBA" id="ARBA00023034"/>
    </source>
</evidence>
<evidence type="ECO:0000313" key="12">
    <source>
        <dbReference type="EMBL" id="GMT11985.1"/>
    </source>
</evidence>
<evidence type="ECO:0000256" key="4">
    <source>
        <dbReference type="ARBA" id="ARBA00022679"/>
    </source>
</evidence>
<feature type="non-terminal residue" evidence="12">
    <location>
        <position position="326"/>
    </location>
</feature>
<dbReference type="Pfam" id="PF01762">
    <property type="entry name" value="Galactosyl_T"/>
    <property type="match status" value="1"/>
</dbReference>
<evidence type="ECO:0000256" key="6">
    <source>
        <dbReference type="ARBA" id="ARBA00022968"/>
    </source>
</evidence>
<proteinExistence type="inferred from homology"/>
<dbReference type="GO" id="GO:0016758">
    <property type="term" value="F:hexosyltransferase activity"/>
    <property type="evidence" value="ECO:0007669"/>
    <property type="project" value="InterPro"/>
</dbReference>
<protein>
    <recommendedName>
        <fullName evidence="10">Hexosyltransferase</fullName>
        <ecNumber evidence="10">2.4.1.-</ecNumber>
    </recommendedName>
</protein>